<feature type="compositionally biased region" description="Polar residues" evidence="1">
    <location>
        <begin position="228"/>
        <end position="247"/>
    </location>
</feature>
<reference evidence="2" key="1">
    <citation type="submission" date="2016-11" db="EMBL/GenBank/DDBJ databases">
        <title>Characterization of a Plasmid Isolated from Enterococcus faecalis found in the Fecal Material of a Blue Whale.</title>
        <authorList>
            <person name="McLaughlin R."/>
        </authorList>
    </citation>
    <scope>NUCLEOTIDE SEQUENCE</scope>
    <source>
        <strain evidence="2">2</strain>
        <plasmid evidence="2">pGTC2</plasmid>
    </source>
</reference>
<feature type="compositionally biased region" description="Pro residues" evidence="1">
    <location>
        <begin position="265"/>
        <end position="297"/>
    </location>
</feature>
<proteinExistence type="predicted"/>
<geneLocation type="plasmid" evidence="2">
    <name>pGTC2</name>
</geneLocation>
<organism evidence="2">
    <name type="scientific">Enterococcus faecalis</name>
    <name type="common">Streptococcus faecalis</name>
    <dbReference type="NCBI Taxonomy" id="1351"/>
    <lineage>
        <taxon>Bacteria</taxon>
        <taxon>Bacillati</taxon>
        <taxon>Bacillota</taxon>
        <taxon>Bacilli</taxon>
        <taxon>Lactobacillales</taxon>
        <taxon>Enterococcaceae</taxon>
        <taxon>Enterococcus</taxon>
    </lineage>
</organism>
<feature type="compositionally biased region" description="Basic and acidic residues" evidence="1">
    <location>
        <begin position="118"/>
        <end position="189"/>
    </location>
</feature>
<accession>A0A1W6QWG7</accession>
<keyword evidence="2" id="KW-0614">Plasmid</keyword>
<dbReference type="RefSeq" id="WP_172689386.1">
    <property type="nucleotide sequence ID" value="NZ_KY270848.1"/>
</dbReference>
<name>A0A1W6QWG7_ENTFL</name>
<evidence type="ECO:0000256" key="1">
    <source>
        <dbReference type="SAM" id="MobiDB-lite"/>
    </source>
</evidence>
<evidence type="ECO:0000313" key="2">
    <source>
        <dbReference type="EMBL" id="ARO45618.1"/>
    </source>
</evidence>
<protein>
    <submittedName>
        <fullName evidence="2">Uncharacterized protein</fullName>
    </submittedName>
</protein>
<dbReference type="EMBL" id="KY270848">
    <property type="protein sequence ID" value="ARO45618.1"/>
    <property type="molecule type" value="Genomic_DNA"/>
</dbReference>
<feature type="region of interest" description="Disordered" evidence="1">
    <location>
        <begin position="117"/>
        <end position="303"/>
    </location>
</feature>
<dbReference type="AlphaFoldDB" id="A0A1W6QWG7"/>
<sequence>MEKKSKMSGKKKLLVIGAALVIVGGGAGLVVHNQKVQAEKIELAEKKEKADYKKLSLQVDDSVKKAYDTRNAKDIEMAETIIKKLKEQDQKDPKEKMTKLHSFLDLIKKTDQLLATAEKTKKDSDIKAAQKSIDSEKDAYLAKDKKAQQTRLDKLKKSIEEQKKKEAENKKKAAEDKAKQEADLKRDASTTESKVAEVTPEKTNKEATNATPAAEAVNQEAGAESAQVPDSQPSPNNQAAGSVTPDYSNPNTGGGSTGGNTVQPTPSPTPTPTPNPTPTPTPNPTPTPDPEPTPDPVPSQKWIGWWNDGTQLHQTGGTYNTQAEALAAAEALYDANGMVGTYGASQL</sequence>